<evidence type="ECO:0000313" key="2">
    <source>
        <dbReference type="Proteomes" id="UP000000763"/>
    </source>
</evidence>
<proteinExistence type="predicted"/>
<dbReference type="Gramene" id="Os05t0169500-01">
    <property type="protein sequence ID" value="Os05t0169500-01"/>
    <property type="gene ID" value="Os05g0169500"/>
</dbReference>
<dbReference type="KEGG" id="dosa:Os05g0169500"/>
<dbReference type="AlphaFoldDB" id="A0A0P0WIE5"/>
<name>A0A0P0WIE5_ORYSJ</name>
<reference evidence="1 2" key="1">
    <citation type="journal article" date="2005" name="Nature">
        <title>The map-based sequence of the rice genome.</title>
        <authorList>
            <consortium name="International rice genome sequencing project (IRGSP)"/>
            <person name="Matsumoto T."/>
            <person name="Wu J."/>
            <person name="Kanamori H."/>
            <person name="Katayose Y."/>
            <person name="Fujisawa M."/>
            <person name="Namiki N."/>
            <person name="Mizuno H."/>
            <person name="Yamamoto K."/>
            <person name="Antonio B.A."/>
            <person name="Baba T."/>
            <person name="Sakata K."/>
            <person name="Nagamura Y."/>
            <person name="Aoki H."/>
            <person name="Arikawa K."/>
            <person name="Arita K."/>
            <person name="Bito T."/>
            <person name="Chiden Y."/>
            <person name="Fujitsuka N."/>
            <person name="Fukunaka R."/>
            <person name="Hamada M."/>
            <person name="Harada C."/>
            <person name="Hayashi A."/>
            <person name="Hijishita S."/>
            <person name="Honda M."/>
            <person name="Hosokawa S."/>
            <person name="Ichikawa Y."/>
            <person name="Idonuma A."/>
            <person name="Iijima M."/>
            <person name="Ikeda M."/>
            <person name="Ikeno M."/>
            <person name="Ito K."/>
            <person name="Ito S."/>
            <person name="Ito T."/>
            <person name="Ito Y."/>
            <person name="Ito Y."/>
            <person name="Iwabuchi A."/>
            <person name="Kamiya K."/>
            <person name="Karasawa W."/>
            <person name="Kurita K."/>
            <person name="Katagiri S."/>
            <person name="Kikuta A."/>
            <person name="Kobayashi H."/>
            <person name="Kobayashi N."/>
            <person name="Machita K."/>
            <person name="Maehara T."/>
            <person name="Masukawa M."/>
            <person name="Mizubayashi T."/>
            <person name="Mukai Y."/>
            <person name="Nagasaki H."/>
            <person name="Nagata Y."/>
            <person name="Naito S."/>
            <person name="Nakashima M."/>
            <person name="Nakama Y."/>
            <person name="Nakamichi Y."/>
            <person name="Nakamura M."/>
            <person name="Meguro A."/>
            <person name="Negishi M."/>
            <person name="Ohta I."/>
            <person name="Ohta T."/>
            <person name="Okamoto M."/>
            <person name="Ono N."/>
            <person name="Saji S."/>
            <person name="Sakaguchi M."/>
            <person name="Sakai K."/>
            <person name="Shibata M."/>
            <person name="Shimokawa T."/>
            <person name="Song J."/>
            <person name="Takazaki Y."/>
            <person name="Terasawa K."/>
            <person name="Tsugane M."/>
            <person name="Tsuji K."/>
            <person name="Ueda S."/>
            <person name="Waki K."/>
            <person name="Yamagata H."/>
            <person name="Yamamoto M."/>
            <person name="Yamamoto S."/>
            <person name="Yamane H."/>
            <person name="Yoshiki S."/>
            <person name="Yoshihara R."/>
            <person name="Yukawa K."/>
            <person name="Zhong H."/>
            <person name="Yano M."/>
            <person name="Yuan Q."/>
            <person name="Ouyang S."/>
            <person name="Liu J."/>
            <person name="Jones K.M."/>
            <person name="Gansberger K."/>
            <person name="Moffat K."/>
            <person name="Hill J."/>
            <person name="Bera J."/>
            <person name="Fadrosh D."/>
            <person name="Jin S."/>
            <person name="Johri S."/>
            <person name="Kim M."/>
            <person name="Overton L."/>
            <person name="Reardon M."/>
            <person name="Tsitrin T."/>
            <person name="Vuong H."/>
            <person name="Weaver B."/>
            <person name="Ciecko A."/>
            <person name="Tallon L."/>
            <person name="Jackson J."/>
            <person name="Pai G."/>
            <person name="Aken S.V."/>
            <person name="Utterback T."/>
            <person name="Reidmuller S."/>
            <person name="Feldblyum T."/>
            <person name="Hsiao J."/>
            <person name="Zismann V."/>
            <person name="Iobst S."/>
            <person name="de Vazeille A.R."/>
            <person name="Buell C.R."/>
            <person name="Ying K."/>
            <person name="Li Y."/>
            <person name="Lu T."/>
            <person name="Huang Y."/>
            <person name="Zhao Q."/>
            <person name="Feng Q."/>
            <person name="Zhang L."/>
            <person name="Zhu J."/>
            <person name="Weng Q."/>
            <person name="Mu J."/>
            <person name="Lu Y."/>
            <person name="Fan D."/>
            <person name="Liu Y."/>
            <person name="Guan J."/>
            <person name="Zhang Y."/>
            <person name="Yu S."/>
            <person name="Liu X."/>
            <person name="Zhang Y."/>
            <person name="Hong G."/>
            <person name="Han B."/>
            <person name="Choisne N."/>
            <person name="Demange N."/>
            <person name="Orjeda G."/>
            <person name="Samain S."/>
            <person name="Cattolico L."/>
            <person name="Pelletier E."/>
            <person name="Couloux A."/>
            <person name="Segurens B."/>
            <person name="Wincker P."/>
            <person name="D'Hont A."/>
            <person name="Scarpelli C."/>
            <person name="Weissenbach J."/>
            <person name="Salanoubat M."/>
            <person name="Quetier F."/>
            <person name="Yu Y."/>
            <person name="Kim H.R."/>
            <person name="Rambo T."/>
            <person name="Currie J."/>
            <person name="Collura K."/>
            <person name="Luo M."/>
            <person name="Yang T."/>
            <person name="Ammiraju J.S.S."/>
            <person name="Engler F."/>
            <person name="Soderlund C."/>
            <person name="Wing R.A."/>
            <person name="Palmer L.E."/>
            <person name="de la Bastide M."/>
            <person name="Spiegel L."/>
            <person name="Nascimento L."/>
            <person name="Zutavern T."/>
            <person name="O'Shaughnessy A."/>
            <person name="Dike S."/>
            <person name="Dedhia N."/>
            <person name="Preston R."/>
            <person name="Balija V."/>
            <person name="McCombie W.R."/>
            <person name="Chow T."/>
            <person name="Chen H."/>
            <person name="Chung M."/>
            <person name="Chen C."/>
            <person name="Shaw J."/>
            <person name="Wu H."/>
            <person name="Hsiao K."/>
            <person name="Chao Y."/>
            <person name="Chu M."/>
            <person name="Cheng C."/>
            <person name="Hour A."/>
            <person name="Lee P."/>
            <person name="Lin S."/>
            <person name="Lin Y."/>
            <person name="Liou J."/>
            <person name="Liu S."/>
            <person name="Hsing Y."/>
            <person name="Raghuvanshi S."/>
            <person name="Mohanty A."/>
            <person name="Bharti A.K."/>
            <person name="Gaur A."/>
            <person name="Gupta V."/>
            <person name="Kumar D."/>
            <person name="Ravi V."/>
            <person name="Vij S."/>
            <person name="Kapur A."/>
            <person name="Khurana P."/>
            <person name="Khurana P."/>
            <person name="Khurana J.P."/>
            <person name="Tyagi A.K."/>
            <person name="Gaikwad K."/>
            <person name="Singh A."/>
            <person name="Dalal V."/>
            <person name="Srivastava S."/>
            <person name="Dixit A."/>
            <person name="Pal A.K."/>
            <person name="Ghazi I.A."/>
            <person name="Yadav M."/>
            <person name="Pandit A."/>
            <person name="Bhargava A."/>
            <person name="Sureshbabu K."/>
            <person name="Batra K."/>
            <person name="Sharma T.R."/>
            <person name="Mohapatra T."/>
            <person name="Singh N.K."/>
            <person name="Messing J."/>
            <person name="Nelson A.B."/>
            <person name="Fuks G."/>
            <person name="Kavchok S."/>
            <person name="Keizer G."/>
            <person name="Linton E."/>
            <person name="Llaca V."/>
            <person name="Song R."/>
            <person name="Tanyolac B."/>
            <person name="Young S."/>
            <person name="Ho-Il K."/>
            <person name="Hahn J.H."/>
            <person name="Sangsakoo G."/>
            <person name="Vanavichit A."/>
            <person name="de Mattos Luiz.A.T."/>
            <person name="Zimmer P.D."/>
            <person name="Malone G."/>
            <person name="Dellagostin O."/>
            <person name="de Oliveira A.C."/>
            <person name="Bevan M."/>
            <person name="Bancroft I."/>
            <person name="Minx P."/>
            <person name="Cordum H."/>
            <person name="Wilson R."/>
            <person name="Cheng Z."/>
            <person name="Jin W."/>
            <person name="Jiang J."/>
            <person name="Leong S.A."/>
            <person name="Iwama H."/>
            <person name="Gojobori T."/>
            <person name="Itoh T."/>
            <person name="Niimura Y."/>
            <person name="Fujii Y."/>
            <person name="Habara T."/>
            <person name="Sakai H."/>
            <person name="Sato Y."/>
            <person name="Wilson G."/>
            <person name="Kumar K."/>
            <person name="McCouch S."/>
            <person name="Juretic N."/>
            <person name="Hoen D."/>
            <person name="Wright S."/>
            <person name="Bruskiewich R."/>
            <person name="Bureau T."/>
            <person name="Miyao A."/>
            <person name="Hirochika H."/>
            <person name="Nishikawa T."/>
            <person name="Kadowaki K."/>
            <person name="Sugiura M."/>
            <person name="Burr B."/>
            <person name="Sasaki T."/>
        </authorList>
    </citation>
    <scope>NUCLEOTIDE SEQUENCE [LARGE SCALE GENOMIC DNA]</scope>
    <source>
        <strain evidence="2">cv. Nipponbare</strain>
    </source>
</reference>
<accession>A0A0P0WIE5</accession>
<reference evidence="2" key="2">
    <citation type="journal article" date="2008" name="Nucleic Acids Res.">
        <title>The rice annotation project database (RAP-DB): 2008 update.</title>
        <authorList>
            <consortium name="The rice annotation project (RAP)"/>
        </authorList>
    </citation>
    <scope>GENOME REANNOTATION</scope>
    <source>
        <strain evidence="2">cv. Nipponbare</strain>
    </source>
</reference>
<sequence length="84" mass="9517">MVIAVYLFENHEDPFIFFKKFLFLQIVMKFASIPSVSVSSSIIVLLRAITFSQCAVCPCEKMKVALVPLLMGSPFSAKCTIFWF</sequence>
<dbReference type="EMBL" id="AP008211">
    <property type="protein sequence ID" value="BAF16677.1"/>
    <property type="molecule type" value="Genomic_DNA"/>
</dbReference>
<protein>
    <submittedName>
        <fullName evidence="1">Os05g0169500 protein</fullName>
    </submittedName>
</protein>
<organism evidence="1 2">
    <name type="scientific">Oryza sativa subsp. japonica</name>
    <name type="common">Rice</name>
    <dbReference type="NCBI Taxonomy" id="39947"/>
    <lineage>
        <taxon>Eukaryota</taxon>
        <taxon>Viridiplantae</taxon>
        <taxon>Streptophyta</taxon>
        <taxon>Embryophyta</taxon>
        <taxon>Tracheophyta</taxon>
        <taxon>Spermatophyta</taxon>
        <taxon>Magnoliopsida</taxon>
        <taxon>Liliopsida</taxon>
        <taxon>Poales</taxon>
        <taxon>Poaceae</taxon>
        <taxon>BOP clade</taxon>
        <taxon>Oryzoideae</taxon>
        <taxon>Oryzeae</taxon>
        <taxon>Oryzinae</taxon>
        <taxon>Oryza</taxon>
        <taxon>Oryza sativa</taxon>
    </lineage>
</organism>
<dbReference type="Proteomes" id="UP000000763">
    <property type="component" value="Chromosome 5"/>
</dbReference>
<gene>
    <name evidence="1" type="ordered locus">Os05g0169500</name>
</gene>
<evidence type="ECO:0000313" key="1">
    <source>
        <dbReference type="EMBL" id="BAF16677.1"/>
    </source>
</evidence>